<feature type="chain" id="PRO_5021261934" description="Outer membrane protein beta-barrel domain-containing protein" evidence="2">
    <location>
        <begin position="19"/>
        <end position="195"/>
    </location>
</feature>
<keyword evidence="5" id="KW-1185">Reference proteome</keyword>
<dbReference type="InterPro" id="IPR011250">
    <property type="entry name" value="OMP/PagP_B-barrel"/>
</dbReference>
<accession>A0A4Y8WA98</accession>
<proteinExistence type="predicted"/>
<protein>
    <recommendedName>
        <fullName evidence="3">Outer membrane protein beta-barrel domain-containing protein</fullName>
    </recommendedName>
</protein>
<gene>
    <name evidence="4" type="ORF">ELS82_21970</name>
</gene>
<evidence type="ECO:0000313" key="5">
    <source>
        <dbReference type="Proteomes" id="UP000297753"/>
    </source>
</evidence>
<comment type="caution">
    <text evidence="4">The sequence shown here is derived from an EMBL/GenBank/DDBJ whole genome shotgun (WGS) entry which is preliminary data.</text>
</comment>
<dbReference type="SUPFAM" id="SSF56925">
    <property type="entry name" value="OMPA-like"/>
    <property type="match status" value="1"/>
</dbReference>
<dbReference type="Pfam" id="PF13505">
    <property type="entry name" value="OMP_b-brl"/>
    <property type="match status" value="1"/>
</dbReference>
<keyword evidence="1 2" id="KW-0732">Signal</keyword>
<dbReference type="EMBL" id="SATR01000063">
    <property type="protein sequence ID" value="TFH89495.1"/>
    <property type="molecule type" value="Genomic_DNA"/>
</dbReference>
<dbReference type="RefSeq" id="WP_134837356.1">
    <property type="nucleotide sequence ID" value="NZ_SATR01000063.1"/>
</dbReference>
<evidence type="ECO:0000259" key="3">
    <source>
        <dbReference type="Pfam" id="PF13505"/>
    </source>
</evidence>
<name>A0A4Y8WA98_9VIBR</name>
<dbReference type="InterPro" id="IPR027385">
    <property type="entry name" value="Beta-barrel_OMP"/>
</dbReference>
<evidence type="ECO:0000256" key="2">
    <source>
        <dbReference type="SAM" id="SignalP"/>
    </source>
</evidence>
<feature type="domain" description="Outer membrane protein beta-barrel" evidence="3">
    <location>
        <begin position="40"/>
        <end position="162"/>
    </location>
</feature>
<dbReference type="Proteomes" id="UP000297753">
    <property type="component" value="Unassembled WGS sequence"/>
</dbReference>
<reference evidence="4 5" key="1">
    <citation type="submission" date="2019-01" db="EMBL/GenBank/DDBJ databases">
        <title>Vibrio BEI176 sp. nov, a marine bacterium isolated from China: eastern marignal seas.</title>
        <authorList>
            <person name="Li B."/>
        </authorList>
    </citation>
    <scope>NUCLEOTIDE SEQUENCE [LARGE SCALE GENOMIC DNA]</scope>
    <source>
        <strain evidence="4 5">BEI176</strain>
    </source>
</reference>
<sequence>MKKIVLSACVLLSPLVHAASTGDMLVGLEVFHGKRSLTNNISNQEVTDKLNRMSGARLQYGYYVYEDVRAYGFVQRNTTQKKQVDDKHVKYGGYQFGGGADYLFDFSPNLYGYVGGELSVMKNRVTYNLEESGKTKKTSVVFGTKAGLGYQFSDAFTIEGGVKFDHPSSSQIKLGNESLRLSHGAAVFTSLNYRF</sequence>
<evidence type="ECO:0000256" key="1">
    <source>
        <dbReference type="ARBA" id="ARBA00022729"/>
    </source>
</evidence>
<dbReference type="OrthoDB" id="8453176at2"/>
<dbReference type="AlphaFoldDB" id="A0A4Y8WA98"/>
<evidence type="ECO:0000313" key="4">
    <source>
        <dbReference type="EMBL" id="TFH89495.1"/>
    </source>
</evidence>
<dbReference type="Gene3D" id="2.40.160.20">
    <property type="match status" value="1"/>
</dbReference>
<organism evidence="4 5">
    <name type="scientific">Vibrio ouci</name>
    <dbReference type="NCBI Taxonomy" id="2499078"/>
    <lineage>
        <taxon>Bacteria</taxon>
        <taxon>Pseudomonadati</taxon>
        <taxon>Pseudomonadota</taxon>
        <taxon>Gammaproteobacteria</taxon>
        <taxon>Vibrionales</taxon>
        <taxon>Vibrionaceae</taxon>
        <taxon>Vibrio</taxon>
    </lineage>
</organism>
<feature type="signal peptide" evidence="2">
    <location>
        <begin position="1"/>
        <end position="18"/>
    </location>
</feature>